<dbReference type="Proteomes" id="UP001219934">
    <property type="component" value="Unassembled WGS sequence"/>
</dbReference>
<sequence length="211" mass="21637">MLWGCFSAKGPGRLIRVKERMNGAMYRSLLKFMKKGGAKEAPSTPPSTSITSDPAATNTPPGPSTSGSGTDPVAPTNTLPGPSTSGSGTDPVAPTNTPPGPSTSGSGTDPVAPTNTLPGPSTSGSTVADAAAPSTLQDPSISEVSSTVTSAQPVDPALWPAHFSDTERIEFVRRGPFKVGSNFIYPKNDGRGFHHGLSYRSLANGEKEILT</sequence>
<accession>A0AAD6F5M8</accession>
<dbReference type="AlphaFoldDB" id="A0AAD6F5M8"/>
<protein>
    <submittedName>
        <fullName evidence="2">Uncharacterized protein</fullName>
    </submittedName>
</protein>
<evidence type="ECO:0000313" key="3">
    <source>
        <dbReference type="Proteomes" id="UP001219934"/>
    </source>
</evidence>
<reference evidence="2" key="1">
    <citation type="submission" date="2022-11" db="EMBL/GenBank/DDBJ databases">
        <title>Chromosome-level genome of Pogonophryne albipinna.</title>
        <authorList>
            <person name="Jo E."/>
        </authorList>
    </citation>
    <scope>NUCLEOTIDE SEQUENCE</scope>
    <source>
        <strain evidence="2">SGF0006</strain>
        <tissue evidence="2">Muscle</tissue>
    </source>
</reference>
<feature type="compositionally biased region" description="Low complexity" evidence="1">
    <location>
        <begin position="46"/>
        <end position="70"/>
    </location>
</feature>
<feature type="compositionally biased region" description="Polar residues" evidence="1">
    <location>
        <begin position="75"/>
        <end position="88"/>
    </location>
</feature>
<evidence type="ECO:0000313" key="2">
    <source>
        <dbReference type="EMBL" id="KAJ4922226.1"/>
    </source>
</evidence>
<proteinExistence type="predicted"/>
<evidence type="ECO:0000256" key="1">
    <source>
        <dbReference type="SAM" id="MobiDB-lite"/>
    </source>
</evidence>
<gene>
    <name evidence="2" type="ORF">JOQ06_026134</name>
</gene>
<keyword evidence="3" id="KW-1185">Reference proteome</keyword>
<feature type="compositionally biased region" description="Polar residues" evidence="1">
    <location>
        <begin position="113"/>
        <end position="126"/>
    </location>
</feature>
<name>A0AAD6F5M8_9TELE</name>
<comment type="caution">
    <text evidence="2">The sequence shown here is derived from an EMBL/GenBank/DDBJ whole genome shotgun (WGS) entry which is preliminary data.</text>
</comment>
<feature type="region of interest" description="Disordered" evidence="1">
    <location>
        <begin position="35"/>
        <end position="154"/>
    </location>
</feature>
<feature type="compositionally biased region" description="Polar residues" evidence="1">
    <location>
        <begin position="134"/>
        <end position="152"/>
    </location>
</feature>
<dbReference type="EMBL" id="JAPTMU010000081">
    <property type="protein sequence ID" value="KAJ4922226.1"/>
    <property type="molecule type" value="Genomic_DNA"/>
</dbReference>
<organism evidence="2 3">
    <name type="scientific">Pogonophryne albipinna</name>
    <dbReference type="NCBI Taxonomy" id="1090488"/>
    <lineage>
        <taxon>Eukaryota</taxon>
        <taxon>Metazoa</taxon>
        <taxon>Chordata</taxon>
        <taxon>Craniata</taxon>
        <taxon>Vertebrata</taxon>
        <taxon>Euteleostomi</taxon>
        <taxon>Actinopterygii</taxon>
        <taxon>Neopterygii</taxon>
        <taxon>Teleostei</taxon>
        <taxon>Neoteleostei</taxon>
        <taxon>Acanthomorphata</taxon>
        <taxon>Eupercaria</taxon>
        <taxon>Perciformes</taxon>
        <taxon>Notothenioidei</taxon>
        <taxon>Pogonophryne</taxon>
    </lineage>
</organism>